<dbReference type="Gene3D" id="2.60.120.260">
    <property type="entry name" value="Galactose-binding domain-like"/>
    <property type="match status" value="1"/>
</dbReference>
<evidence type="ECO:0000256" key="1">
    <source>
        <dbReference type="SAM" id="Phobius"/>
    </source>
</evidence>
<dbReference type="InterPro" id="IPR017853">
    <property type="entry name" value="GH"/>
</dbReference>
<dbReference type="Gene3D" id="3.20.20.80">
    <property type="entry name" value="Glycosidases"/>
    <property type="match status" value="1"/>
</dbReference>
<dbReference type="InterPro" id="IPR013783">
    <property type="entry name" value="Ig-like_fold"/>
</dbReference>
<keyword evidence="1" id="KW-1133">Transmembrane helix</keyword>
<sequence>MIAWSTLGENQQPYGGMNVFKSREWRKRIGRRIVMAQLLLILFVTAALTDWSKEHVVFGSAQDELGVQLFGGISSVGEAEQVTLLSADFEGSEREEIWQSGGGNQYHFSFSDTAGRHDSGAAVIGVTKGTQIGWPVYSQSIEGLPAGKPIVFNGWVRTEQVEGTVGAYIAIAYYDSSGSRISFDQSLGIRGTREWTQLKAIGVIPKGTVTVKVNYLLYGTGQAYFDDASVYVYSDAVMNSAAYSENVKLVVTEEQLNTNLLGIGMQLNPFTYIYDGLTAADKQLIEDRLKAINPAWLRVFTDTAWWTSSAGYNFNTPMMNALLENLQLCKEVGASINLVMHRPKDLRNSGLIAEHMSELLVWLQQQNIEIAALTLYNEPDLEYPGTMDQYVEMYTTMHQTLVNKGFAGVRLVVGDAAVFDGFTERAASALQSETGMLSYHQYIPYKRTLIAPVLRAALMAERSMGTDLFLWETNVSGGTGSGTFSPGTDPTDGKLLTERYSSALKLSSYLLQALSVGVKGAAYWEAFDMKYSGNTSNIMRYGLWGHKTADFKLRPAYYAYQLLSNHIQPGSALRRITSIDTQIADIDANDSRNDEAALLSYMIDNPDGSRALFMINPWDQPVKVTADLSGDGYRPQMVERQLFDNDTVVSAVYSEALTLSKEQFALQSGVYYDELPPESMMVITIEKTPDSPSTGSIGMPGVIQLSDDNGHDTGLHDGDYNIIMNMWWGNNGNVYRLYENGKLIETRIVTEQSQQSPAAQSISTAIHGRANGVYTYYAELANAFGTTASSNHAVVVSDAKPGTPVLSHNNWSDDADYAVTMNMWWGTNGTTYKLYENGQLIDTQLLQKTTPNAQSAVTYMKGKAPGTYTYQGELINAAGASFSTWITVQVAGGDD</sequence>
<dbReference type="EMBL" id="WHOA01000205">
    <property type="protein sequence ID" value="NOU75354.1"/>
    <property type="molecule type" value="Genomic_DNA"/>
</dbReference>
<dbReference type="Proteomes" id="UP000616779">
    <property type="component" value="Unassembled WGS sequence"/>
</dbReference>
<reference evidence="2 3" key="1">
    <citation type="submission" date="2019-10" db="EMBL/GenBank/DDBJ databases">
        <title>Description of Paenibacillus terrestris sp. nov.</title>
        <authorList>
            <person name="Carlier A."/>
            <person name="Qi S."/>
        </authorList>
    </citation>
    <scope>NUCLEOTIDE SEQUENCE [LARGE SCALE GENOMIC DNA]</scope>
    <source>
        <strain evidence="2 3">LMG 31458</strain>
    </source>
</reference>
<keyword evidence="1" id="KW-0472">Membrane</keyword>
<keyword evidence="3" id="KW-1185">Reference proteome</keyword>
<proteinExistence type="predicted"/>
<gene>
    <name evidence="2" type="ORF">GC098_28895</name>
</gene>
<dbReference type="SUPFAM" id="SSF51445">
    <property type="entry name" value="(Trans)glycosidases"/>
    <property type="match status" value="1"/>
</dbReference>
<name>A0ABX1Y4E6_9BACL</name>
<dbReference type="InterPro" id="IPR014756">
    <property type="entry name" value="Ig_E-set"/>
</dbReference>
<feature type="transmembrane region" description="Helical" evidence="1">
    <location>
        <begin position="33"/>
        <end position="51"/>
    </location>
</feature>
<evidence type="ECO:0000313" key="2">
    <source>
        <dbReference type="EMBL" id="NOU75354.1"/>
    </source>
</evidence>
<protein>
    <submittedName>
        <fullName evidence="2">Uncharacterized protein</fullName>
    </submittedName>
</protein>
<dbReference type="SUPFAM" id="SSF81296">
    <property type="entry name" value="E set domains"/>
    <property type="match status" value="2"/>
</dbReference>
<accession>A0ABX1Y4E6</accession>
<keyword evidence="1" id="KW-0812">Transmembrane</keyword>
<dbReference type="Gene3D" id="2.60.40.10">
    <property type="entry name" value="Immunoglobulins"/>
    <property type="match status" value="2"/>
</dbReference>
<evidence type="ECO:0000313" key="3">
    <source>
        <dbReference type="Proteomes" id="UP000616779"/>
    </source>
</evidence>
<organism evidence="2 3">
    <name type="scientific">Paenibacillus phytorum</name>
    <dbReference type="NCBI Taxonomy" id="2654977"/>
    <lineage>
        <taxon>Bacteria</taxon>
        <taxon>Bacillati</taxon>
        <taxon>Bacillota</taxon>
        <taxon>Bacilli</taxon>
        <taxon>Bacillales</taxon>
        <taxon>Paenibacillaceae</taxon>
        <taxon>Paenibacillus</taxon>
    </lineage>
</organism>
<comment type="caution">
    <text evidence="2">The sequence shown here is derived from an EMBL/GenBank/DDBJ whole genome shotgun (WGS) entry which is preliminary data.</text>
</comment>